<evidence type="ECO:0000256" key="1">
    <source>
        <dbReference type="ARBA" id="ARBA00022741"/>
    </source>
</evidence>
<dbReference type="CDD" id="cd18785">
    <property type="entry name" value="SF2_C"/>
    <property type="match status" value="1"/>
</dbReference>
<dbReference type="Proteomes" id="UP000051686">
    <property type="component" value="Unassembled WGS sequence"/>
</dbReference>
<keyword evidence="1" id="KW-0547">Nucleotide-binding</keyword>
<feature type="domain" description="Helicase C-terminal" evidence="5">
    <location>
        <begin position="204"/>
        <end position="362"/>
    </location>
</feature>
<dbReference type="SMART" id="SM00490">
    <property type="entry name" value="HELICc"/>
    <property type="match status" value="1"/>
</dbReference>
<dbReference type="AlphaFoldDB" id="A0A0R1M9P1"/>
<dbReference type="GO" id="GO:0005524">
    <property type="term" value="F:ATP binding"/>
    <property type="evidence" value="ECO:0007669"/>
    <property type="project" value="UniProtKB-KW"/>
</dbReference>
<evidence type="ECO:0000256" key="3">
    <source>
        <dbReference type="ARBA" id="ARBA00023125"/>
    </source>
</evidence>
<feature type="domain" description="Helicase ATP-binding" evidence="4">
    <location>
        <begin position="21"/>
        <end position="173"/>
    </location>
</feature>
<evidence type="ECO:0000313" key="7">
    <source>
        <dbReference type="Proteomes" id="UP000051686"/>
    </source>
</evidence>
<dbReference type="InterPro" id="IPR001650">
    <property type="entry name" value="Helicase_C-like"/>
</dbReference>
<dbReference type="GO" id="GO:0006270">
    <property type="term" value="P:DNA replication initiation"/>
    <property type="evidence" value="ECO:0007669"/>
    <property type="project" value="TreeGrafter"/>
</dbReference>
<dbReference type="SUPFAM" id="SSF52540">
    <property type="entry name" value="P-loop containing nucleoside triphosphate hydrolases"/>
    <property type="match status" value="1"/>
</dbReference>
<dbReference type="PANTHER" id="PTHR30580">
    <property type="entry name" value="PRIMOSOMAL PROTEIN N"/>
    <property type="match status" value="1"/>
</dbReference>
<dbReference type="EMBL" id="AZEH01000039">
    <property type="protein sequence ID" value="KRL04846.1"/>
    <property type="molecule type" value="Genomic_DNA"/>
</dbReference>
<keyword evidence="2" id="KW-0067">ATP-binding</keyword>
<dbReference type="PROSITE" id="PS51194">
    <property type="entry name" value="HELICASE_CTER"/>
    <property type="match status" value="1"/>
</dbReference>
<dbReference type="Pfam" id="PF00271">
    <property type="entry name" value="Helicase_C"/>
    <property type="match status" value="1"/>
</dbReference>
<dbReference type="PANTHER" id="PTHR30580:SF1">
    <property type="entry name" value="COMF OPERON PROTEIN 1"/>
    <property type="match status" value="1"/>
</dbReference>
<dbReference type="GO" id="GO:0043138">
    <property type="term" value="F:3'-5' DNA helicase activity"/>
    <property type="evidence" value="ECO:0007669"/>
    <property type="project" value="TreeGrafter"/>
</dbReference>
<name>A0A0R1M9P1_9LACO</name>
<dbReference type="Pfam" id="PF00270">
    <property type="entry name" value="DEAD"/>
    <property type="match status" value="1"/>
</dbReference>
<reference evidence="6 7" key="1">
    <citation type="journal article" date="2015" name="Genome Announc.">
        <title>Expanding the biotechnology potential of lactobacilli through comparative genomics of 213 strains and associated genera.</title>
        <authorList>
            <person name="Sun Z."/>
            <person name="Harris H.M."/>
            <person name="McCann A."/>
            <person name="Guo C."/>
            <person name="Argimon S."/>
            <person name="Zhang W."/>
            <person name="Yang X."/>
            <person name="Jeffery I.B."/>
            <person name="Cooney J.C."/>
            <person name="Kagawa T.F."/>
            <person name="Liu W."/>
            <person name="Song Y."/>
            <person name="Salvetti E."/>
            <person name="Wrobel A."/>
            <person name="Rasinkangas P."/>
            <person name="Parkhill J."/>
            <person name="Rea M.C."/>
            <person name="O'Sullivan O."/>
            <person name="Ritari J."/>
            <person name="Douillard F.P."/>
            <person name="Paul Ross R."/>
            <person name="Yang R."/>
            <person name="Briner A.E."/>
            <person name="Felis G.E."/>
            <person name="de Vos W.M."/>
            <person name="Barrangou R."/>
            <person name="Klaenhammer T.R."/>
            <person name="Caufield P.W."/>
            <person name="Cui Y."/>
            <person name="Zhang H."/>
            <person name="O'Toole P.W."/>
        </authorList>
    </citation>
    <scope>NUCLEOTIDE SEQUENCE [LARGE SCALE GENOMIC DNA]</scope>
    <source>
        <strain evidence="6 7">DSM 19972</strain>
    </source>
</reference>
<dbReference type="InterPro" id="IPR027417">
    <property type="entry name" value="P-loop_NTPase"/>
</dbReference>
<dbReference type="SMART" id="SM00487">
    <property type="entry name" value="DEXDc"/>
    <property type="match status" value="1"/>
</dbReference>
<accession>A0A0R1M9P1</accession>
<keyword evidence="7" id="KW-1185">Reference proteome</keyword>
<dbReference type="Gene3D" id="3.40.50.300">
    <property type="entry name" value="P-loop containing nucleotide triphosphate hydrolases"/>
    <property type="match status" value="2"/>
</dbReference>
<evidence type="ECO:0000259" key="4">
    <source>
        <dbReference type="PROSITE" id="PS51192"/>
    </source>
</evidence>
<proteinExistence type="predicted"/>
<comment type="caution">
    <text evidence="6">The sequence shown here is derived from an EMBL/GenBank/DDBJ whole genome shotgun (WGS) entry which is preliminary data.</text>
</comment>
<dbReference type="GO" id="GO:0006302">
    <property type="term" value="P:double-strand break repair"/>
    <property type="evidence" value="ECO:0007669"/>
    <property type="project" value="TreeGrafter"/>
</dbReference>
<organism evidence="6 7">
    <name type="scientific">Liquorilactobacillus oeni DSM 19972</name>
    <dbReference type="NCBI Taxonomy" id="1423777"/>
    <lineage>
        <taxon>Bacteria</taxon>
        <taxon>Bacillati</taxon>
        <taxon>Bacillota</taxon>
        <taxon>Bacilli</taxon>
        <taxon>Lactobacillales</taxon>
        <taxon>Lactobacillaceae</taxon>
        <taxon>Liquorilactobacillus</taxon>
    </lineage>
</organism>
<sequence>MILTWLGELSPYQQKSAQHLMKVVNNNETFLLWAVTGAGKTEILFPALAHALEQKKRVCIASPRIDVCNELYPRLKAAFSQITITLLHGQQKQKYQYTQLVICTTHQLVRFNAAFDILIIDEVDAFPFRNDHLLEFAVKTARKRKSALIMLTATPTKKLLQKAGKGVFSFDYLPLRYHGAPLPQPQVFCETWKKNIQQEKISIRLKRIFADWEKQGYPFLIFVPRINLLKPIFRIVRQNLKEDIKGTTVHASDEHRIEKIEKMRSGYFRYLVTTTILERGVTFPFLNVLVLGADDEIFTRAVLVQIAGRVGRNKKRPTGDVFFICEMQNKEVKEACRQIAFVNRKGAVLKNETMSSLPKKNS</sequence>
<dbReference type="PATRIC" id="fig|1423777.3.peg.2041"/>
<protein>
    <submittedName>
        <fullName evidence="6">ComF operon protein 1</fullName>
    </submittedName>
</protein>
<dbReference type="InterPro" id="IPR014001">
    <property type="entry name" value="Helicase_ATP-bd"/>
</dbReference>
<evidence type="ECO:0000313" key="6">
    <source>
        <dbReference type="EMBL" id="KRL04846.1"/>
    </source>
</evidence>
<dbReference type="PROSITE" id="PS51192">
    <property type="entry name" value="HELICASE_ATP_BIND_1"/>
    <property type="match status" value="1"/>
</dbReference>
<keyword evidence="3" id="KW-0238">DNA-binding</keyword>
<dbReference type="GO" id="GO:0003677">
    <property type="term" value="F:DNA binding"/>
    <property type="evidence" value="ECO:0007669"/>
    <property type="project" value="UniProtKB-KW"/>
</dbReference>
<evidence type="ECO:0000256" key="2">
    <source>
        <dbReference type="ARBA" id="ARBA00022840"/>
    </source>
</evidence>
<dbReference type="STRING" id="1423777.FD46_GL001984"/>
<dbReference type="InterPro" id="IPR011545">
    <property type="entry name" value="DEAD/DEAH_box_helicase_dom"/>
</dbReference>
<evidence type="ECO:0000259" key="5">
    <source>
        <dbReference type="PROSITE" id="PS51194"/>
    </source>
</evidence>
<gene>
    <name evidence="6" type="ORF">FD46_GL001984</name>
</gene>
<dbReference type="GO" id="GO:0006310">
    <property type="term" value="P:DNA recombination"/>
    <property type="evidence" value="ECO:0007669"/>
    <property type="project" value="TreeGrafter"/>
</dbReference>